<reference evidence="1" key="1">
    <citation type="submission" date="2018-06" db="EMBL/GenBank/DDBJ databases">
        <authorList>
            <person name="Zhirakovskaya E."/>
        </authorList>
    </citation>
    <scope>NUCLEOTIDE SEQUENCE</scope>
</reference>
<dbReference type="EMBL" id="UOES01000200">
    <property type="protein sequence ID" value="VAW27245.1"/>
    <property type="molecule type" value="Genomic_DNA"/>
</dbReference>
<sequence length="92" mass="10871">MGAFVRWVQKTMMSRKARCPKEEHWLKLVRLMLDGQTTDKENAYVIKHVNSCYRCYNNFDLEKAIREALKNKLINIKVSDALIVEINRKVKS</sequence>
<organism evidence="1">
    <name type="scientific">hydrothermal vent metagenome</name>
    <dbReference type="NCBI Taxonomy" id="652676"/>
    <lineage>
        <taxon>unclassified sequences</taxon>
        <taxon>metagenomes</taxon>
        <taxon>ecological metagenomes</taxon>
    </lineage>
</organism>
<evidence type="ECO:0000313" key="1">
    <source>
        <dbReference type="EMBL" id="VAW27245.1"/>
    </source>
</evidence>
<proteinExistence type="predicted"/>
<name>A0A3B0U8I6_9ZZZZ</name>
<evidence type="ECO:0008006" key="2">
    <source>
        <dbReference type="Google" id="ProtNLM"/>
    </source>
</evidence>
<dbReference type="AlphaFoldDB" id="A0A3B0U8I6"/>
<gene>
    <name evidence="1" type="ORF">MNBD_BACTEROID06-1280</name>
</gene>
<accession>A0A3B0U8I6</accession>
<protein>
    <recommendedName>
        <fullName evidence="2">Zinc-finger domain-containing protein</fullName>
    </recommendedName>
</protein>